<protein>
    <submittedName>
        <fullName evidence="2">(bread wheat) hypothetical protein</fullName>
    </submittedName>
</protein>
<dbReference type="Gramene" id="TraesLAC3B03G01713400.1">
    <property type="protein sequence ID" value="TraesLAC3B03G01713400.1"/>
    <property type="gene ID" value="TraesLAC3B03G01713400"/>
</dbReference>
<dbReference type="EMBL" id="CBUC010000013">
    <property type="protein sequence ID" value="CDJ26268.1"/>
    <property type="molecule type" value="Genomic_DNA"/>
</dbReference>
<evidence type="ECO:0000256" key="1">
    <source>
        <dbReference type="SAM" id="MobiDB-lite"/>
    </source>
</evidence>
<feature type="region of interest" description="Disordered" evidence="1">
    <location>
        <begin position="158"/>
        <end position="177"/>
    </location>
</feature>
<accession>A0A077RHC9</accession>
<dbReference type="Gene3D" id="3.80.10.10">
    <property type="entry name" value="Ribonuclease Inhibitor"/>
    <property type="match status" value="1"/>
</dbReference>
<dbReference type="Gramene" id="TraesSTA3B03G01761030.1">
    <property type="protein sequence ID" value="TraesSTA3B03G01761030.1"/>
    <property type="gene ID" value="TraesSTA3B03G01761030"/>
</dbReference>
<evidence type="ECO:0000313" key="2">
    <source>
        <dbReference type="EMBL" id="CDJ26268.1"/>
    </source>
</evidence>
<reference evidence="3" key="1">
    <citation type="journal article" date="2014" name="Science">
        <title>Structural and functional partitioning of bread wheat chromosome 3B.</title>
        <authorList>
            <person name="Choulet F."/>
            <person name="Alberti A."/>
            <person name="Theil S."/>
            <person name="Glover N."/>
            <person name="Barbe V."/>
            <person name="Daron J."/>
            <person name="Pingault L."/>
            <person name="Sourdille P."/>
            <person name="Couloux A."/>
            <person name="Paux E."/>
            <person name="Leroy P."/>
            <person name="Mangenot S."/>
            <person name="Guilhot N."/>
            <person name="Le Gouis J."/>
            <person name="Balfourier F."/>
            <person name="Alaux M."/>
            <person name="Jamilloux V."/>
            <person name="Poulain J."/>
            <person name="Durand C."/>
            <person name="Bellec A."/>
            <person name="Gaspin C."/>
            <person name="Safar J."/>
            <person name="Dolezel J."/>
            <person name="Rogers J."/>
            <person name="Vandepoele K."/>
            <person name="Aury J.M."/>
            <person name="Mayer K."/>
            <person name="Berges H."/>
            <person name="Quesneville H."/>
            <person name="Wincker P."/>
            <person name="Feuillet C."/>
        </authorList>
    </citation>
    <scope>NUCLEOTIDE SEQUENCE</scope>
</reference>
<dbReference type="InterPro" id="IPR032675">
    <property type="entry name" value="LRR_dom_sf"/>
</dbReference>
<organism evidence="3">
    <name type="scientific">Triticum aestivum</name>
    <name type="common">Wheat</name>
    <dbReference type="NCBI Taxonomy" id="4565"/>
    <lineage>
        <taxon>Eukaryota</taxon>
        <taxon>Viridiplantae</taxon>
        <taxon>Streptophyta</taxon>
        <taxon>Embryophyta</taxon>
        <taxon>Tracheophyta</taxon>
        <taxon>Spermatophyta</taxon>
        <taxon>Magnoliopsida</taxon>
        <taxon>Liliopsida</taxon>
        <taxon>Poales</taxon>
        <taxon>Poaceae</taxon>
        <taxon>BOP clade</taxon>
        <taxon>Pooideae</taxon>
        <taxon>Triticodae</taxon>
        <taxon>Triticeae</taxon>
        <taxon>Triticinae</taxon>
        <taxon>Triticum</taxon>
    </lineage>
</organism>
<dbReference type="Gramene" id="TraesJUL3B03G01786860.1">
    <property type="protein sequence ID" value="TraesJUL3B03G01786860.1"/>
    <property type="gene ID" value="TraesJUL3B03G01786860"/>
</dbReference>
<feature type="region of interest" description="Disordered" evidence="1">
    <location>
        <begin position="1"/>
        <end position="67"/>
    </location>
</feature>
<dbReference type="SUPFAM" id="SSF52047">
    <property type="entry name" value="RNI-like"/>
    <property type="match status" value="1"/>
</dbReference>
<evidence type="ECO:0000313" key="3">
    <source>
        <dbReference type="EMBL" id="CDM84241.1"/>
    </source>
</evidence>
<dbReference type="EMBL" id="HG670306">
    <property type="protein sequence ID" value="CDM84241.1"/>
    <property type="molecule type" value="Genomic_DNA"/>
</dbReference>
<dbReference type="HOGENOM" id="CLU_044915_2_0_1"/>
<dbReference type="PANTHER" id="PTHR38926">
    <property type="entry name" value="F-BOX DOMAIN CONTAINING PROTEIN, EXPRESSED"/>
    <property type="match status" value="1"/>
</dbReference>
<proteinExistence type="predicted"/>
<feature type="compositionally biased region" description="Basic and acidic residues" evidence="1">
    <location>
        <begin position="158"/>
        <end position="174"/>
    </location>
</feature>
<name>A0A077RHC9_WHEAT</name>
<gene>
    <name evidence="3" type="ORF">TRAES_3BF003300070CFD_c1</name>
    <name evidence="2" type="ORF">TRAES_3BF006500020CFD_c1</name>
</gene>
<feature type="compositionally biased region" description="Low complexity" evidence="1">
    <location>
        <begin position="1"/>
        <end position="19"/>
    </location>
</feature>
<dbReference type="PANTHER" id="PTHR38926:SF70">
    <property type="entry name" value="F-BOX DOMAIN-CONTAINING PROTEIN"/>
    <property type="match status" value="1"/>
</dbReference>
<dbReference type="ExpressionAtlas" id="A0A077RHC9">
    <property type="expression patterns" value="baseline"/>
</dbReference>
<dbReference type="AlphaFoldDB" id="A0A077RHC9"/>
<sequence length="367" mass="41446">MWRSLGLNPGGAPRNPPANQKKRHARATKGERSSRRYTQLYPSRSLAPPPRPIAETPHAPTDSPPPPPLLLLRDLEILSVVPGVCKPWSRVVSGADCWQDIDIQEWSQQKEPDKIIRMVHMLLSRSAGSCHRLSVSRLPNDSLFAFIADQSWITEAVRDEGGEGDGEEGREQRRWRPRAQSLKTLEIPRSEISDSIVEAAAQRLTKVTFLDVSSCTKIGARALEAFGKNCKSLIRLRRVMHPMDVAGKGCHNDEARAIAYNMPKLCHLEIGYMLIETTAVLEITSRCEDLKFLDLRGCWDVGDKILQEKYPGLKILGPHVDDFYENNFWDECSDDDSIDSWEEFVDNEYFALGGDDEAIWDDDHALE</sequence>